<gene>
    <name evidence="2" type="ordered locus">HCW_05955</name>
</gene>
<dbReference type="eggNOG" id="COG3306">
    <property type="taxonomic scope" value="Bacteria"/>
</dbReference>
<feature type="domain" description="Glycosyl transferase family 25" evidence="1">
    <location>
        <begin position="27"/>
        <end position="215"/>
    </location>
</feature>
<dbReference type="EMBL" id="CP003479">
    <property type="protein sequence ID" value="AFI04453.1"/>
    <property type="molecule type" value="Genomic_DNA"/>
</dbReference>
<proteinExistence type="predicted"/>
<dbReference type="InterPro" id="IPR002654">
    <property type="entry name" value="Glyco_trans_25"/>
</dbReference>
<dbReference type="HOGENOM" id="CLU_071269_3_1_7"/>
<sequence length="282" mass="32838">MRVFIIHLSEQTCIDFHLQETNIEPLKTSLETQKISYEVFQAIYSKTLQNKLNPLILEHTHPSFVLDNVLELYLKDRAYSKNVLKDFFYALMHCGKRMNLGELGCYASHYLLWQKCVELNEPICVLEDDVKIGGGCFKEKLDFCQKHINKLGYIRLMHLEFEPVLKRATSIKGISKILHFKDGIGTQGYVISPKMAQKLLKYSAKKWVMPVDNIMDRYYLHGVKNYVLEPFAISEDETLSEYSNVQQKIIPKKLSVEIRIGKFLHKAVIKVFNKIVSIIFRN</sequence>
<dbReference type="KEGG" id="hce:HCW_05955"/>
<name>I0END4_HELC0</name>
<protein>
    <submittedName>
        <fullName evidence="2">Lipooligosaccharide 5G8 epitope biosynthesis-associated protein</fullName>
    </submittedName>
</protein>
<reference evidence="3" key="1">
    <citation type="submission" date="2012-04" db="EMBL/GenBank/DDBJ databases">
        <title>Complete genome sequence of Helicobacter cetorum strain MIT 00-7128.</title>
        <authorList>
            <person name="Kersulyte D."/>
            <person name="Berg D.E."/>
        </authorList>
    </citation>
    <scope>NUCLEOTIDE SEQUENCE [LARGE SCALE GENOMIC DNA]</scope>
    <source>
        <strain evidence="3">MIT 00-7128</strain>
    </source>
</reference>
<organism evidence="2 3">
    <name type="scientific">Helicobacter cetorum (strain ATCC BAA-429 / MIT 00-7128)</name>
    <dbReference type="NCBI Taxonomy" id="182217"/>
    <lineage>
        <taxon>Bacteria</taxon>
        <taxon>Pseudomonadati</taxon>
        <taxon>Campylobacterota</taxon>
        <taxon>Epsilonproteobacteria</taxon>
        <taxon>Campylobacterales</taxon>
        <taxon>Helicobacteraceae</taxon>
        <taxon>Helicobacter</taxon>
    </lineage>
</organism>
<dbReference type="RefSeq" id="WP_014661323.1">
    <property type="nucleotide sequence ID" value="NC_017737.1"/>
</dbReference>
<keyword evidence="3" id="KW-1185">Reference proteome</keyword>
<dbReference type="Proteomes" id="UP000005010">
    <property type="component" value="Chromosome"/>
</dbReference>
<accession>I0END4</accession>
<dbReference type="PATRIC" id="fig|182217.3.peg.1261"/>
<dbReference type="Pfam" id="PF01755">
    <property type="entry name" value="Glyco_transf_25"/>
    <property type="match status" value="1"/>
</dbReference>
<dbReference type="AlphaFoldDB" id="I0END4"/>
<evidence type="ECO:0000313" key="2">
    <source>
        <dbReference type="EMBL" id="AFI04453.1"/>
    </source>
</evidence>
<dbReference type="CDD" id="cd06532">
    <property type="entry name" value="Glyco_transf_25"/>
    <property type="match status" value="1"/>
</dbReference>
<dbReference type="STRING" id="182217.HCW_05955"/>
<evidence type="ECO:0000259" key="1">
    <source>
        <dbReference type="Pfam" id="PF01755"/>
    </source>
</evidence>
<evidence type="ECO:0000313" key="3">
    <source>
        <dbReference type="Proteomes" id="UP000005010"/>
    </source>
</evidence>